<protein>
    <recommendedName>
        <fullName evidence="14">Ion transport domain-containing protein</fullName>
    </recommendedName>
</protein>
<evidence type="ECO:0000256" key="13">
    <source>
        <dbReference type="SAM" id="SignalP"/>
    </source>
</evidence>
<name>A0AAN4Z3D4_9BILA</name>
<keyword evidence="3" id="KW-0633">Potassium transport</keyword>
<dbReference type="Pfam" id="PF00520">
    <property type="entry name" value="Ion_trans"/>
    <property type="match status" value="1"/>
</dbReference>
<evidence type="ECO:0000256" key="4">
    <source>
        <dbReference type="ARBA" id="ARBA00022692"/>
    </source>
</evidence>
<evidence type="ECO:0000256" key="9">
    <source>
        <dbReference type="ARBA" id="ARBA00023136"/>
    </source>
</evidence>
<evidence type="ECO:0000256" key="5">
    <source>
        <dbReference type="ARBA" id="ARBA00022826"/>
    </source>
</evidence>
<dbReference type="GO" id="GO:0001508">
    <property type="term" value="P:action potential"/>
    <property type="evidence" value="ECO:0007669"/>
    <property type="project" value="TreeGrafter"/>
</dbReference>
<feature type="transmembrane region" description="Helical" evidence="12">
    <location>
        <begin position="238"/>
        <end position="258"/>
    </location>
</feature>
<evidence type="ECO:0000313" key="16">
    <source>
        <dbReference type="Proteomes" id="UP001328107"/>
    </source>
</evidence>
<keyword evidence="16" id="KW-1185">Reference proteome</keyword>
<evidence type="ECO:0000256" key="6">
    <source>
        <dbReference type="ARBA" id="ARBA00022958"/>
    </source>
</evidence>
<evidence type="ECO:0000256" key="1">
    <source>
        <dbReference type="ARBA" id="ARBA00004141"/>
    </source>
</evidence>
<dbReference type="EMBL" id="BTRK01000001">
    <property type="protein sequence ID" value="GMR33181.1"/>
    <property type="molecule type" value="Genomic_DNA"/>
</dbReference>
<dbReference type="Proteomes" id="UP001328107">
    <property type="component" value="Unassembled WGS sequence"/>
</dbReference>
<keyword evidence="5" id="KW-0631">Potassium channel</keyword>
<evidence type="ECO:0000256" key="8">
    <source>
        <dbReference type="ARBA" id="ARBA00023065"/>
    </source>
</evidence>
<dbReference type="PANTHER" id="PTHR11537:SF259">
    <property type="entry name" value="KCNQ POTASSIUM CHANNEL, ISOFORM F"/>
    <property type="match status" value="1"/>
</dbReference>
<feature type="non-terminal residue" evidence="15">
    <location>
        <position position="1"/>
    </location>
</feature>
<keyword evidence="6" id="KW-0630">Potassium</keyword>
<feature type="signal peptide" evidence="13">
    <location>
        <begin position="1"/>
        <end position="19"/>
    </location>
</feature>
<organism evidence="15 16">
    <name type="scientific">Pristionchus mayeri</name>
    <dbReference type="NCBI Taxonomy" id="1317129"/>
    <lineage>
        <taxon>Eukaryota</taxon>
        <taxon>Metazoa</taxon>
        <taxon>Ecdysozoa</taxon>
        <taxon>Nematoda</taxon>
        <taxon>Chromadorea</taxon>
        <taxon>Rhabditida</taxon>
        <taxon>Rhabditina</taxon>
        <taxon>Diplogasteromorpha</taxon>
        <taxon>Diplogasteroidea</taxon>
        <taxon>Neodiplogasteridae</taxon>
        <taxon>Pristionchus</taxon>
    </lineage>
</organism>
<evidence type="ECO:0000256" key="11">
    <source>
        <dbReference type="SAM" id="MobiDB-lite"/>
    </source>
</evidence>
<dbReference type="GO" id="GO:0005516">
    <property type="term" value="F:calmodulin binding"/>
    <property type="evidence" value="ECO:0007669"/>
    <property type="project" value="TreeGrafter"/>
</dbReference>
<dbReference type="AlphaFoldDB" id="A0AAN4Z3D4"/>
<reference evidence="16" key="1">
    <citation type="submission" date="2022-10" db="EMBL/GenBank/DDBJ databases">
        <title>Genome assembly of Pristionchus species.</title>
        <authorList>
            <person name="Yoshida K."/>
            <person name="Sommer R.J."/>
        </authorList>
    </citation>
    <scope>NUCLEOTIDE SEQUENCE [LARGE SCALE GENOMIC DNA]</scope>
    <source>
        <strain evidence="16">RS5460</strain>
    </source>
</reference>
<comment type="caution">
    <text evidence="15">The sequence shown here is derived from an EMBL/GenBank/DDBJ whole genome shotgun (WGS) entry which is preliminary data.</text>
</comment>
<feature type="transmembrane region" description="Helical" evidence="12">
    <location>
        <begin position="76"/>
        <end position="100"/>
    </location>
</feature>
<evidence type="ECO:0000256" key="3">
    <source>
        <dbReference type="ARBA" id="ARBA00022538"/>
    </source>
</evidence>
<evidence type="ECO:0000313" key="15">
    <source>
        <dbReference type="EMBL" id="GMR33181.1"/>
    </source>
</evidence>
<feature type="domain" description="Ion transport" evidence="14">
    <location>
        <begin position="130"/>
        <end position="306"/>
    </location>
</feature>
<feature type="transmembrane region" description="Helical" evidence="12">
    <location>
        <begin position="176"/>
        <end position="201"/>
    </location>
</feature>
<comment type="subcellular location">
    <subcellularLocation>
        <location evidence="1">Membrane</location>
        <topology evidence="1">Multi-pass membrane protein</topology>
    </subcellularLocation>
</comment>
<evidence type="ECO:0000256" key="2">
    <source>
        <dbReference type="ARBA" id="ARBA00022448"/>
    </source>
</evidence>
<feature type="compositionally biased region" description="Low complexity" evidence="11">
    <location>
        <begin position="425"/>
        <end position="435"/>
    </location>
</feature>
<feature type="region of interest" description="Disordered" evidence="11">
    <location>
        <begin position="408"/>
        <end position="435"/>
    </location>
</feature>
<evidence type="ECO:0000256" key="10">
    <source>
        <dbReference type="ARBA" id="ARBA00023303"/>
    </source>
</evidence>
<dbReference type="SUPFAM" id="SSF81324">
    <property type="entry name" value="Voltage-gated potassium channels"/>
    <property type="match status" value="1"/>
</dbReference>
<keyword evidence="8" id="KW-0406">Ion transport</keyword>
<dbReference type="InterPro" id="IPR028325">
    <property type="entry name" value="VG_K_chnl"/>
</dbReference>
<proteinExistence type="predicted"/>
<keyword evidence="7 12" id="KW-1133">Transmembrane helix</keyword>
<keyword evidence="10" id="KW-0407">Ion channel</keyword>
<dbReference type="GO" id="GO:0005249">
    <property type="term" value="F:voltage-gated potassium channel activity"/>
    <property type="evidence" value="ECO:0007669"/>
    <property type="project" value="InterPro"/>
</dbReference>
<evidence type="ECO:0000259" key="14">
    <source>
        <dbReference type="Pfam" id="PF00520"/>
    </source>
</evidence>
<gene>
    <name evidence="15" type="ORF">PMAYCL1PPCAC_03376</name>
</gene>
<dbReference type="PANTHER" id="PTHR11537">
    <property type="entry name" value="VOLTAGE-GATED POTASSIUM CHANNEL"/>
    <property type="match status" value="1"/>
</dbReference>
<dbReference type="GO" id="GO:0008076">
    <property type="term" value="C:voltage-gated potassium channel complex"/>
    <property type="evidence" value="ECO:0007669"/>
    <property type="project" value="InterPro"/>
</dbReference>
<sequence length="644" mass="74570">FLAAFLLILLRLLPPTFEGRKMAMIRGLSTRIYRREMVIAKDPKTSGNIHFGRTRLTRFRARAYTFLDHPRYQKNYWFYLPAVLYHIVIYLILCVTGLVLEKEDHTWLREFAEYKWGIADLDVRLYAQVLGMLGSTFLVAEYVLRVWSCVSNNKYGGSHTVTDPAQIRRNYRKGRLAYVLEWMNLLELVITIITAFTYFIWTPHPHFRFVIFARALHWDKSVHAVRLIKKIVTRGYRFIVPSWAFAFIIMALHSCAVYQCERYYRMENETVADSDIDDLGDALWYTYVTSTTIGYGDFTPKTALCRVISVISSYCSNGLLFSVQTAVSLFLVKHIADENHARQDKKTQDLAAKVLQSWARFHLLRRKTPASEKFIEICCAKLYHAKQKIDQQRRLAGMMLPAKRLIKRAKRSSLSRQRSGRELDATASAPPAASLARKRGSLPNHLHGLFSMATATAAVFGNREDSMPLTEELQDYSSSNQNTVDERFLRRHNKDRSAVSSFSRVKTPREMFGPLVIMIQFLLFGHFKRRFRNTEFRKPPEKKVQDEQEKLAVTVKEVEKQFEQLVRLSEDRDKEAASIEHLLDRLSHTAEHLAEKVRATEALARHEKTTGAVHCEVRKRKATIAEMGRKDSAEQVAKRKNTIM</sequence>
<dbReference type="Gene3D" id="1.10.287.70">
    <property type="match status" value="1"/>
</dbReference>
<feature type="chain" id="PRO_5042906076" description="Ion transport domain-containing protein" evidence="13">
    <location>
        <begin position="20"/>
        <end position="644"/>
    </location>
</feature>
<accession>A0AAN4Z3D4</accession>
<evidence type="ECO:0000256" key="7">
    <source>
        <dbReference type="ARBA" id="ARBA00022989"/>
    </source>
</evidence>
<keyword evidence="9 12" id="KW-0472">Membrane</keyword>
<keyword evidence="4 12" id="KW-0812">Transmembrane</keyword>
<evidence type="ECO:0000256" key="12">
    <source>
        <dbReference type="SAM" id="Phobius"/>
    </source>
</evidence>
<keyword evidence="2" id="KW-0813">Transport</keyword>
<keyword evidence="13" id="KW-0732">Signal</keyword>
<dbReference type="InterPro" id="IPR005821">
    <property type="entry name" value="Ion_trans_dom"/>
</dbReference>